<sequence>MKLNATISIGKGHYLAMDSNTNGAYNMEIYGDHSVKIFLDKVYVEGTLEHEQTQYTDSYYIQTKDKKYYMNINHDTVSVPVEVNGNLISLVFKFVSNVPFTQIDLPQK</sequence>
<dbReference type="HOGENOM" id="CLU_2195197_0_0_9"/>
<organism evidence="1 2">
    <name type="scientific">Solobacterium moorei F0204</name>
    <dbReference type="NCBI Taxonomy" id="706433"/>
    <lineage>
        <taxon>Bacteria</taxon>
        <taxon>Bacillati</taxon>
        <taxon>Bacillota</taxon>
        <taxon>Erysipelotrichia</taxon>
        <taxon>Erysipelotrichales</taxon>
        <taxon>Erysipelotrichaceae</taxon>
        <taxon>Solobacterium</taxon>
    </lineage>
</organism>
<dbReference type="EMBL" id="AECQ01000006">
    <property type="protein sequence ID" value="EFW25030.1"/>
    <property type="molecule type" value="Genomic_DNA"/>
</dbReference>
<proteinExistence type="predicted"/>
<name>E7MLN9_9FIRM</name>
<protein>
    <submittedName>
        <fullName evidence="1">Uncharacterized protein</fullName>
    </submittedName>
</protein>
<reference evidence="1 2" key="1">
    <citation type="submission" date="2010-08" db="EMBL/GenBank/DDBJ databases">
        <authorList>
            <person name="Weinstock G."/>
            <person name="Sodergren E."/>
            <person name="Clifton S."/>
            <person name="Fulton L."/>
            <person name="Fulton B."/>
            <person name="Courtney L."/>
            <person name="Fronick C."/>
            <person name="Harrison M."/>
            <person name="Strong C."/>
            <person name="Farmer C."/>
            <person name="Delahaunty K."/>
            <person name="Markovic C."/>
            <person name="Hall O."/>
            <person name="Minx P."/>
            <person name="Tomlinson C."/>
            <person name="Mitreva M."/>
            <person name="Hou S."/>
            <person name="Chen J."/>
            <person name="Wollam A."/>
            <person name="Pepin K.H."/>
            <person name="Johnson M."/>
            <person name="Bhonagiri V."/>
            <person name="Zhang X."/>
            <person name="Suruliraj S."/>
            <person name="Warren W."/>
            <person name="Chinwalla A."/>
            <person name="Mardis E.R."/>
            <person name="Wilson R.K."/>
        </authorList>
    </citation>
    <scope>NUCLEOTIDE SEQUENCE [LARGE SCALE GENOMIC DNA]</scope>
    <source>
        <strain evidence="1 2">F0204</strain>
    </source>
</reference>
<evidence type="ECO:0000313" key="1">
    <source>
        <dbReference type="EMBL" id="EFW25030.1"/>
    </source>
</evidence>
<dbReference type="AlphaFoldDB" id="E7MLN9"/>
<evidence type="ECO:0000313" key="2">
    <source>
        <dbReference type="Proteomes" id="UP000004097"/>
    </source>
</evidence>
<keyword evidence="2" id="KW-1185">Reference proteome</keyword>
<accession>E7MLN9</accession>
<dbReference type="Proteomes" id="UP000004097">
    <property type="component" value="Unassembled WGS sequence"/>
</dbReference>
<gene>
    <name evidence="1" type="ORF">HMPREF9430_00452</name>
</gene>
<comment type="caution">
    <text evidence="1">The sequence shown here is derived from an EMBL/GenBank/DDBJ whole genome shotgun (WGS) entry which is preliminary data.</text>
</comment>